<comment type="caution">
    <text evidence="3">The sequence shown here is derived from an EMBL/GenBank/DDBJ whole genome shotgun (WGS) entry which is preliminary data.</text>
</comment>
<accession>A0A443IDP6</accession>
<reference evidence="3 4" key="1">
    <citation type="submission" date="2014-04" db="EMBL/GenBank/DDBJ databases">
        <title>Draft genome sequence of Pantoea beijingensis strain LMG 27579, an emerging pathogen to Pleurotus eryngii with potential industrial application.</title>
        <authorList>
            <person name="Xu F."/>
            <person name="Liu Y."/>
            <person name="Wang S."/>
            <person name="Yin Y."/>
            <person name="Ma Y."/>
            <person name="Zhao S."/>
            <person name="Rong C."/>
        </authorList>
    </citation>
    <scope>NUCLEOTIDE SEQUENCE [LARGE SCALE GENOMIC DNA]</scope>
    <source>
        <strain evidence="3 4">LMG 27579</strain>
    </source>
</reference>
<feature type="domain" description="PapC-like C-terminal" evidence="2">
    <location>
        <begin position="705"/>
        <end position="765"/>
    </location>
</feature>
<dbReference type="GO" id="GO:0009279">
    <property type="term" value="C:cell outer membrane"/>
    <property type="evidence" value="ECO:0007669"/>
    <property type="project" value="TreeGrafter"/>
</dbReference>
<dbReference type="InterPro" id="IPR000015">
    <property type="entry name" value="Fimb_usher"/>
</dbReference>
<dbReference type="GO" id="GO:0009297">
    <property type="term" value="P:pilus assembly"/>
    <property type="evidence" value="ECO:0007669"/>
    <property type="project" value="InterPro"/>
</dbReference>
<evidence type="ECO:0000256" key="1">
    <source>
        <dbReference type="SAM" id="MobiDB-lite"/>
    </source>
</evidence>
<keyword evidence="4" id="KW-1185">Reference proteome</keyword>
<dbReference type="PANTHER" id="PTHR30451">
    <property type="entry name" value="OUTER MEMBRANE USHER PROTEIN"/>
    <property type="match status" value="1"/>
</dbReference>
<dbReference type="Gene3D" id="2.60.40.2610">
    <property type="entry name" value="Outer membrane usher protein FimD, plug domain"/>
    <property type="match status" value="1"/>
</dbReference>
<dbReference type="Gene3D" id="2.60.40.2070">
    <property type="match status" value="1"/>
</dbReference>
<feature type="region of interest" description="Disordered" evidence="1">
    <location>
        <begin position="378"/>
        <end position="407"/>
    </location>
</feature>
<protein>
    <submittedName>
        <fullName evidence="3">Fimbrial assembly protein</fullName>
    </submittedName>
</protein>
<name>A0A443IDP6_9GAMM</name>
<dbReference type="InterPro" id="IPR025949">
    <property type="entry name" value="PapC-like_C"/>
</dbReference>
<dbReference type="Pfam" id="PF13953">
    <property type="entry name" value="PapC_C"/>
    <property type="match status" value="1"/>
</dbReference>
<evidence type="ECO:0000313" key="3">
    <source>
        <dbReference type="EMBL" id="RWR02338.1"/>
    </source>
</evidence>
<dbReference type="InterPro" id="IPR043142">
    <property type="entry name" value="PapC-like_C_sf"/>
</dbReference>
<sequence length="792" mass="86747">MSDATYYLSIAVNGQNDNQIVPVVYRNNSYFVEAGILAGKRVHLNGQTQGLVNVGTLPEVKVNYDAASQQLLLTVPDSWLPQQNIGETHASGYSPAQSGTGLLLNYDAWYTDPHQGPRSLATWTEQRLFSNAGIFTNTGTLRYSENSASQEQYALQKGYIRYDTFWRYSDEENALSYQIGDFVSDSLTWSNSARMGGLRISRNFSVRPDLVTYPLLQYSGTAAVPSTVDLFLNGYKVSSNQLNSGPFTLTNVPYINGEGEATIVTTDALGRQVSTSVPFYVSNTLLRQGLTDFDVSLGTLRRNYGIDSGNYSDVAFSGLYRYGLTNRLTLSTHGETTQGLVLGGVGADFAVGHWGTFSLSGSQSRADHGPVYQPGYHRFPSGNLPVHDGDPITTPSRPESASDEKSGNQYTVGYSWYARRFNLAVLRSSRTAGYQDLSSYTSDTRLSRQADQATLSTTPFGTGNGTVGVGYYDVEAYDNTHTRLMNLSYSRSLWGQSSMFLSLNKTLSDNGYSAQLQFILPLSSGANISTGVQRNNAGDYQTQIGTSKSAPTDGGLGWNVAYRAGHNPYQQADATWRSRYATLQGGLYGESGNYTQWADLSGSIIAMDNDLFLSDKINDAFILVDTGNYADVPVKYENQPFGKTDKNGHLLVPTVSSYYPAKIEIDTMSLPADVMASRVSDHVAVREGSGALISFPVKRMLSANVTIYDARQQPLKLGTPVTEKNSHQTSIVGYDGLVYFTNLQQHNVLMIQQDDHSICHIGFDLSLDHHSIEQVGPLVCRPDEGPKEREGK</sequence>
<dbReference type="Pfam" id="PF00577">
    <property type="entry name" value="Usher"/>
    <property type="match status" value="2"/>
</dbReference>
<dbReference type="Proteomes" id="UP000288794">
    <property type="component" value="Unassembled WGS sequence"/>
</dbReference>
<dbReference type="EMBL" id="JMEE01000023">
    <property type="protein sequence ID" value="RWR02338.1"/>
    <property type="molecule type" value="Genomic_DNA"/>
</dbReference>
<dbReference type="GO" id="GO:0015473">
    <property type="term" value="F:fimbrial usher porin activity"/>
    <property type="evidence" value="ECO:0007669"/>
    <property type="project" value="InterPro"/>
</dbReference>
<proteinExistence type="predicted"/>
<dbReference type="Gene3D" id="2.60.40.3110">
    <property type="match status" value="1"/>
</dbReference>
<evidence type="ECO:0000259" key="2">
    <source>
        <dbReference type="Pfam" id="PF13953"/>
    </source>
</evidence>
<dbReference type="PANTHER" id="PTHR30451:SF5">
    <property type="entry name" value="SLR0019 PROTEIN"/>
    <property type="match status" value="1"/>
</dbReference>
<dbReference type="InterPro" id="IPR042186">
    <property type="entry name" value="FimD_plug_dom"/>
</dbReference>
<organism evidence="3 4">
    <name type="scientific">[Pantoea] beijingensis</name>
    <dbReference type="NCBI Taxonomy" id="1324864"/>
    <lineage>
        <taxon>Bacteria</taxon>
        <taxon>Pseudomonadati</taxon>
        <taxon>Pseudomonadota</taxon>
        <taxon>Gammaproteobacteria</taxon>
        <taxon>Enterobacterales</taxon>
        <taxon>Erwiniaceae</taxon>
        <taxon>Erwinia</taxon>
    </lineage>
</organism>
<gene>
    <name evidence="3" type="ORF">ED28_08130</name>
</gene>
<dbReference type="AlphaFoldDB" id="A0A443IDP6"/>
<evidence type="ECO:0000313" key="4">
    <source>
        <dbReference type="Proteomes" id="UP000288794"/>
    </source>
</evidence>